<evidence type="ECO:0000313" key="2">
    <source>
        <dbReference type="EMBL" id="KAK2940767.1"/>
    </source>
</evidence>
<feature type="compositionally biased region" description="Low complexity" evidence="1">
    <location>
        <begin position="684"/>
        <end position="696"/>
    </location>
</feature>
<evidence type="ECO:0000313" key="3">
    <source>
        <dbReference type="Proteomes" id="UP001281761"/>
    </source>
</evidence>
<protein>
    <submittedName>
        <fullName evidence="2">Uncharacterized protein</fullName>
    </submittedName>
</protein>
<reference evidence="2 3" key="1">
    <citation type="journal article" date="2022" name="bioRxiv">
        <title>Genomics of Preaxostyla Flagellates Illuminates Evolutionary Transitions and the Path Towards Mitochondrial Loss.</title>
        <authorList>
            <person name="Novak L.V.F."/>
            <person name="Treitli S.C."/>
            <person name="Pyrih J."/>
            <person name="Halakuc P."/>
            <person name="Pipaliya S.V."/>
            <person name="Vacek V."/>
            <person name="Brzon O."/>
            <person name="Soukal P."/>
            <person name="Eme L."/>
            <person name="Dacks J.B."/>
            <person name="Karnkowska A."/>
            <person name="Elias M."/>
            <person name="Hampl V."/>
        </authorList>
    </citation>
    <scope>NUCLEOTIDE SEQUENCE [LARGE SCALE GENOMIC DNA]</scope>
    <source>
        <strain evidence="2">NAU3</strain>
        <tissue evidence="2">Gut</tissue>
    </source>
</reference>
<name>A0ABQ9WPT7_9EUKA</name>
<gene>
    <name evidence="2" type="ORF">BLNAU_24322</name>
</gene>
<organism evidence="2 3">
    <name type="scientific">Blattamonas nauphoetae</name>
    <dbReference type="NCBI Taxonomy" id="2049346"/>
    <lineage>
        <taxon>Eukaryota</taxon>
        <taxon>Metamonada</taxon>
        <taxon>Preaxostyla</taxon>
        <taxon>Oxymonadida</taxon>
        <taxon>Blattamonas</taxon>
    </lineage>
</organism>
<evidence type="ECO:0000256" key="1">
    <source>
        <dbReference type="SAM" id="MobiDB-lite"/>
    </source>
</evidence>
<dbReference type="Proteomes" id="UP001281761">
    <property type="component" value="Unassembled WGS sequence"/>
</dbReference>
<feature type="region of interest" description="Disordered" evidence="1">
    <location>
        <begin position="674"/>
        <end position="723"/>
    </location>
</feature>
<feature type="region of interest" description="Disordered" evidence="1">
    <location>
        <begin position="893"/>
        <end position="912"/>
    </location>
</feature>
<keyword evidence="3" id="KW-1185">Reference proteome</keyword>
<feature type="compositionally biased region" description="Basic and acidic residues" evidence="1">
    <location>
        <begin position="903"/>
        <end position="912"/>
    </location>
</feature>
<feature type="region of interest" description="Disordered" evidence="1">
    <location>
        <begin position="835"/>
        <end position="871"/>
    </location>
</feature>
<dbReference type="EMBL" id="JARBJD010000608">
    <property type="protein sequence ID" value="KAK2940767.1"/>
    <property type="molecule type" value="Genomic_DNA"/>
</dbReference>
<proteinExistence type="predicted"/>
<comment type="caution">
    <text evidence="2">The sequence shown here is derived from an EMBL/GenBank/DDBJ whole genome shotgun (WGS) entry which is preliminary data.</text>
</comment>
<accession>A0ABQ9WPT7</accession>
<feature type="compositionally biased region" description="Polar residues" evidence="1">
    <location>
        <begin position="893"/>
        <end position="902"/>
    </location>
</feature>
<sequence>MDITSRQRADSLPTVPHTTGELQILLEYEVAQDSLAGFHDFRWIFPDITSVTVGLFDFSCLTNANLAPHGNAANEWSICTSCPIQGRVVVQPLSLKTTVCSSEFLGSWETLSTALNEDPIIQTVIETASGKKDPKPASSFSQPFSSFSTPDFMKPTQPSVWKAPLSASPPIARQCLVLQTVPPRCLLPPRLRQSFSSQIPTPHPVADFWSCTDLVCLQPDLRPSANIPLQKELSRSKLCWLLRWHLSDMSVWHAPIIQARMHSTFRGSYPFILHDDFMNEYGVLNVRLKEAWYLPMTEITTLTSSSLPTSSTKMIPSKHTLSLKPVPTKRLSKVVELDFGVQKLNEAGRVDEETTRMRQNASALQPVQLDQQPLHELFSGVPQPSTQSSSLSAFPGTTPQAAHPSFYPGTTPMGTSHKCLSALCPTINRVPLSSATLSSEHILNSASPDSSYKPDSYFEHTRPQPQLSLLKPVVAAVRKPQYNILSLNTRVSYDSTLRPQQSPYVETSRKQQQFAEKQTTQSLITQLKTYLEQIQRITVNRKLLIALTLDMNDFEQFFNDSGYQNNMDQTNNGIESTLTLLSFLSPGLFFTKVKPKHNRTESGQSIIHKNLSFFHQQGPTTIYQESPQRCLYSCMLPNKHSRVEILSLHRYERPLARQLPHTMSIVWAPRTLTAGQLTPRQKPNRSPTSHSSSPDSVEMVPMDQHSHHTAPLPFHNQGDTHNEYDAIYNPSPLLGQTILLRKQMNKRSGHSLLPTPPRHPVLASAGLSSPFPDQPDVAFNGDVWFDHSDRAEEAVSFLTLETQTSHFNHAIEMNCRLTQPTLSMFSKHVKEQASRHRELPPWLDDNVLDSDVDLSGERSTGRPGEPNSTSHAIEVAKTGESYVESATLTVTTYQKPEMNTSKHSQDLTGKRA</sequence>